<dbReference type="PANTHER" id="PTHR21426">
    <property type="entry name" value="EXOCYST COMPLEX COMPONENT 8"/>
    <property type="match status" value="1"/>
</dbReference>
<evidence type="ECO:0000256" key="1">
    <source>
        <dbReference type="ARBA" id="ARBA00022448"/>
    </source>
</evidence>
<accession>A0AAD4SJ19</accession>
<dbReference type="InterPro" id="IPR033961">
    <property type="entry name" value="Exo84"/>
</dbReference>
<dbReference type="GO" id="GO:0008104">
    <property type="term" value="P:intracellular protein localization"/>
    <property type="evidence" value="ECO:0007669"/>
    <property type="project" value="TreeGrafter"/>
</dbReference>
<dbReference type="PANTHER" id="PTHR21426:SF2">
    <property type="entry name" value="EXOCYST COMPLEX COMPONENT EXO84C"/>
    <property type="match status" value="1"/>
</dbReference>
<proteinExistence type="predicted"/>
<dbReference type="EMBL" id="JAJJMB010010308">
    <property type="protein sequence ID" value="KAI3909932.1"/>
    <property type="molecule type" value="Genomic_DNA"/>
</dbReference>
<dbReference type="Proteomes" id="UP001202328">
    <property type="component" value="Unassembled WGS sequence"/>
</dbReference>
<dbReference type="AlphaFoldDB" id="A0AAD4SJ19"/>
<name>A0AAD4SJ19_9MAGN</name>
<dbReference type="GO" id="GO:0000145">
    <property type="term" value="C:exocyst"/>
    <property type="evidence" value="ECO:0007669"/>
    <property type="project" value="InterPro"/>
</dbReference>
<comment type="caution">
    <text evidence="2">The sequence shown here is derived from an EMBL/GenBank/DDBJ whole genome shotgun (WGS) entry which is preliminary data.</text>
</comment>
<keyword evidence="1" id="KW-0813">Transport</keyword>
<sequence>MESSEEEDDFPTHEWITPQSKINSIYQSNAEKTCMKESDHFGLCTFQFGLPRLAQNHISARFWNLDTYSPQIKGIRKLCCELLDLKDAVENLCGNMHTKYQAFLG</sequence>
<keyword evidence="3" id="KW-1185">Reference proteome</keyword>
<gene>
    <name evidence="2" type="ORF">MKW98_012986</name>
</gene>
<evidence type="ECO:0000313" key="3">
    <source>
        <dbReference type="Proteomes" id="UP001202328"/>
    </source>
</evidence>
<dbReference type="GO" id="GO:0006893">
    <property type="term" value="P:Golgi to plasma membrane transport"/>
    <property type="evidence" value="ECO:0007669"/>
    <property type="project" value="TreeGrafter"/>
</dbReference>
<dbReference type="GO" id="GO:0006887">
    <property type="term" value="P:exocytosis"/>
    <property type="evidence" value="ECO:0007669"/>
    <property type="project" value="InterPro"/>
</dbReference>
<organism evidence="2 3">
    <name type="scientific">Papaver atlanticum</name>
    <dbReference type="NCBI Taxonomy" id="357466"/>
    <lineage>
        <taxon>Eukaryota</taxon>
        <taxon>Viridiplantae</taxon>
        <taxon>Streptophyta</taxon>
        <taxon>Embryophyta</taxon>
        <taxon>Tracheophyta</taxon>
        <taxon>Spermatophyta</taxon>
        <taxon>Magnoliopsida</taxon>
        <taxon>Ranunculales</taxon>
        <taxon>Papaveraceae</taxon>
        <taxon>Papaveroideae</taxon>
        <taxon>Papaver</taxon>
    </lineage>
</organism>
<evidence type="ECO:0000313" key="2">
    <source>
        <dbReference type="EMBL" id="KAI3909932.1"/>
    </source>
</evidence>
<reference evidence="2" key="1">
    <citation type="submission" date="2022-04" db="EMBL/GenBank/DDBJ databases">
        <title>A functionally conserved STORR gene fusion in Papaver species that diverged 16.8 million years ago.</title>
        <authorList>
            <person name="Catania T."/>
        </authorList>
    </citation>
    <scope>NUCLEOTIDE SEQUENCE</scope>
    <source>
        <strain evidence="2">S-188037</strain>
    </source>
</reference>
<protein>
    <submittedName>
        <fullName evidence="2">Uncharacterized protein</fullName>
    </submittedName>
</protein>